<comment type="caution">
    <text evidence="2">The sequence shown here is derived from an EMBL/GenBank/DDBJ whole genome shotgun (WGS) entry which is preliminary data.</text>
</comment>
<dbReference type="EMBL" id="BAAAPC010000027">
    <property type="protein sequence ID" value="GAA2014195.1"/>
    <property type="molecule type" value="Genomic_DNA"/>
</dbReference>
<sequence length="102" mass="11057">MVALRSSGTADGADAPGLRRGSSAPCRQALSRATRAVLSASFTGRVPSTQARPPYFYERSFRTRALPQLGPELACLETAALAVVRLLIDRLLQLDEFEQHAE</sequence>
<evidence type="ECO:0000256" key="1">
    <source>
        <dbReference type="SAM" id="MobiDB-lite"/>
    </source>
</evidence>
<evidence type="ECO:0000313" key="2">
    <source>
        <dbReference type="EMBL" id="GAA2014195.1"/>
    </source>
</evidence>
<reference evidence="2 3" key="1">
    <citation type="journal article" date="2019" name="Int. J. Syst. Evol. Microbiol.">
        <title>The Global Catalogue of Microorganisms (GCM) 10K type strain sequencing project: providing services to taxonomists for standard genome sequencing and annotation.</title>
        <authorList>
            <consortium name="The Broad Institute Genomics Platform"/>
            <consortium name="The Broad Institute Genome Sequencing Center for Infectious Disease"/>
            <person name="Wu L."/>
            <person name="Ma J."/>
        </authorList>
    </citation>
    <scope>NUCLEOTIDE SEQUENCE [LARGE SCALE GENOMIC DNA]</scope>
    <source>
        <strain evidence="2 3">JCM 15313</strain>
    </source>
</reference>
<gene>
    <name evidence="2" type="ORF">GCM10009799_48170</name>
</gene>
<dbReference type="Proteomes" id="UP001501585">
    <property type="component" value="Unassembled WGS sequence"/>
</dbReference>
<keyword evidence="3" id="KW-1185">Reference proteome</keyword>
<protein>
    <submittedName>
        <fullName evidence="2">Uncharacterized protein</fullName>
    </submittedName>
</protein>
<feature type="region of interest" description="Disordered" evidence="1">
    <location>
        <begin position="1"/>
        <end position="24"/>
    </location>
</feature>
<accession>A0ABN2TM23</accession>
<name>A0ABN2TM23_9ACTN</name>
<evidence type="ECO:0000313" key="3">
    <source>
        <dbReference type="Proteomes" id="UP001501585"/>
    </source>
</evidence>
<organism evidence="2 3">
    <name type="scientific">Nocardiopsis rhodophaea</name>
    <dbReference type="NCBI Taxonomy" id="280238"/>
    <lineage>
        <taxon>Bacteria</taxon>
        <taxon>Bacillati</taxon>
        <taxon>Actinomycetota</taxon>
        <taxon>Actinomycetes</taxon>
        <taxon>Streptosporangiales</taxon>
        <taxon>Nocardiopsidaceae</taxon>
        <taxon>Nocardiopsis</taxon>
    </lineage>
</organism>
<proteinExistence type="predicted"/>